<dbReference type="InterPro" id="IPR015424">
    <property type="entry name" value="PyrdxlP-dep_Trfase"/>
</dbReference>
<evidence type="ECO:0000313" key="8">
    <source>
        <dbReference type="Proteomes" id="UP000242205"/>
    </source>
</evidence>
<protein>
    <recommendedName>
        <fullName evidence="6">HTH gntR-type domain-containing protein</fullName>
    </recommendedName>
</protein>
<dbReference type="InterPro" id="IPR051446">
    <property type="entry name" value="HTH_trans_reg/aminotransferase"/>
</dbReference>
<evidence type="ECO:0000256" key="2">
    <source>
        <dbReference type="ARBA" id="ARBA00022898"/>
    </source>
</evidence>
<dbReference type="OrthoDB" id="9804020at2"/>
<dbReference type="InterPro" id="IPR036390">
    <property type="entry name" value="WH_DNA-bd_sf"/>
</dbReference>
<dbReference type="Proteomes" id="UP000242205">
    <property type="component" value="Chromosome"/>
</dbReference>
<dbReference type="SUPFAM" id="SSF53383">
    <property type="entry name" value="PLP-dependent transferases"/>
    <property type="match status" value="1"/>
</dbReference>
<evidence type="ECO:0000256" key="5">
    <source>
        <dbReference type="ARBA" id="ARBA00023163"/>
    </source>
</evidence>
<evidence type="ECO:0000313" key="7">
    <source>
        <dbReference type="EMBL" id="AUN93600.1"/>
    </source>
</evidence>
<dbReference type="PROSITE" id="PS50949">
    <property type="entry name" value="HTH_GNTR"/>
    <property type="match status" value="1"/>
</dbReference>
<dbReference type="PANTHER" id="PTHR46577:SF2">
    <property type="entry name" value="TRANSCRIPTIONAL REGULATORY PROTEIN"/>
    <property type="match status" value="1"/>
</dbReference>
<accession>A0A2I6S2V3</accession>
<dbReference type="InterPro" id="IPR000524">
    <property type="entry name" value="Tscrpt_reg_HTH_GntR"/>
</dbReference>
<keyword evidence="2" id="KW-0663">Pyridoxal phosphate</keyword>
<dbReference type="InterPro" id="IPR036388">
    <property type="entry name" value="WH-like_DNA-bd_sf"/>
</dbReference>
<keyword evidence="5" id="KW-0804">Transcription</keyword>
<comment type="similarity">
    <text evidence="1">In the C-terminal section; belongs to the class-I pyridoxal-phosphate-dependent aminotransferase family.</text>
</comment>
<feature type="domain" description="HTH gntR-type" evidence="6">
    <location>
        <begin position="10"/>
        <end position="78"/>
    </location>
</feature>
<dbReference type="CDD" id="cd00609">
    <property type="entry name" value="AAT_like"/>
    <property type="match status" value="1"/>
</dbReference>
<proteinExistence type="inferred from homology"/>
<dbReference type="GO" id="GO:0030170">
    <property type="term" value="F:pyridoxal phosphate binding"/>
    <property type="evidence" value="ECO:0007669"/>
    <property type="project" value="InterPro"/>
</dbReference>
<dbReference type="Gene3D" id="1.10.10.10">
    <property type="entry name" value="Winged helix-like DNA-binding domain superfamily/Winged helix DNA-binding domain"/>
    <property type="match status" value="1"/>
</dbReference>
<evidence type="ECO:0000256" key="1">
    <source>
        <dbReference type="ARBA" id="ARBA00005384"/>
    </source>
</evidence>
<keyword evidence="3" id="KW-0805">Transcription regulation</keyword>
<evidence type="ECO:0000259" key="6">
    <source>
        <dbReference type="PROSITE" id="PS50949"/>
    </source>
</evidence>
<keyword evidence="8" id="KW-1185">Reference proteome</keyword>
<dbReference type="InterPro" id="IPR015421">
    <property type="entry name" value="PyrdxlP-dep_Trfase_major"/>
</dbReference>
<keyword evidence="4" id="KW-0238">DNA-binding</keyword>
<dbReference type="Pfam" id="PF00155">
    <property type="entry name" value="Aminotran_1_2"/>
    <property type="match status" value="1"/>
</dbReference>
<evidence type="ECO:0000256" key="3">
    <source>
        <dbReference type="ARBA" id="ARBA00023015"/>
    </source>
</evidence>
<dbReference type="PANTHER" id="PTHR46577">
    <property type="entry name" value="HTH-TYPE TRANSCRIPTIONAL REGULATORY PROTEIN GABR"/>
    <property type="match status" value="1"/>
</dbReference>
<sequence>MTLSPHGGAHHRFVELAHRLREAIERGVLRPGERLPSIRGFAAEHGIGMATALRTYRLLEEAGHIAPRHGTGFFVECTNSPASLVNVTDAPHMPPLPRASLRALADVNQRLVRLARRDPRLLTGDFPPQGDPELRRQIARRLISPYGLCDPDELLITVGGAAMVALALTALTRPDARVLLITPCAPELIDAVQRSGRHLIEVHSPDGPDPTRMAHALSEYAPAACVLAANCAQPGGRNLDEARRVRIVRLLEHHRTLLIEDDTGGDLAHGARAPLLARDGRRDTHVVCGDFAIGLGLGRRLGWMLAREHAPRLAELATTIAAQPSPLVQRAVEQTLRSGDYDRHLRALRREMRAEVRKCSGKLHACLPAGAQALPPNGGLSLWVRFDTESEATAWRQAHAAQFRIEPGERFSAHRRYANCVRVSTPGHAD</sequence>
<dbReference type="GO" id="GO:0003677">
    <property type="term" value="F:DNA binding"/>
    <property type="evidence" value="ECO:0007669"/>
    <property type="project" value="UniProtKB-KW"/>
</dbReference>
<evidence type="ECO:0000256" key="4">
    <source>
        <dbReference type="ARBA" id="ARBA00023125"/>
    </source>
</evidence>
<gene>
    <name evidence="7" type="ORF">C0099_00810</name>
</gene>
<dbReference type="GO" id="GO:0003700">
    <property type="term" value="F:DNA-binding transcription factor activity"/>
    <property type="evidence" value="ECO:0007669"/>
    <property type="project" value="InterPro"/>
</dbReference>
<dbReference type="CDD" id="cd07377">
    <property type="entry name" value="WHTH_GntR"/>
    <property type="match status" value="1"/>
</dbReference>
<reference evidence="7 8" key="1">
    <citation type="submission" date="2018-01" db="EMBL/GenBank/DDBJ databases">
        <authorList>
            <person name="Fu G.-Y."/>
        </authorList>
    </citation>
    <scope>NUCLEOTIDE SEQUENCE [LARGE SCALE GENOMIC DNA]</scope>
    <source>
        <strain evidence="7 8">SY39</strain>
    </source>
</reference>
<dbReference type="EMBL" id="CP025682">
    <property type="protein sequence ID" value="AUN93600.1"/>
    <property type="molecule type" value="Genomic_DNA"/>
</dbReference>
<dbReference type="Pfam" id="PF00392">
    <property type="entry name" value="GntR"/>
    <property type="match status" value="1"/>
</dbReference>
<dbReference type="AlphaFoldDB" id="A0A2I6S2V3"/>
<dbReference type="RefSeq" id="WP_102245674.1">
    <property type="nucleotide sequence ID" value="NZ_CP025682.1"/>
</dbReference>
<dbReference type="Gene3D" id="3.40.640.10">
    <property type="entry name" value="Type I PLP-dependent aspartate aminotransferase-like (Major domain)"/>
    <property type="match status" value="1"/>
</dbReference>
<organism evidence="7 8">
    <name type="scientific">Pseudazoarcus pumilus</name>
    <dbReference type="NCBI Taxonomy" id="2067960"/>
    <lineage>
        <taxon>Bacteria</taxon>
        <taxon>Pseudomonadati</taxon>
        <taxon>Pseudomonadota</taxon>
        <taxon>Betaproteobacteria</taxon>
        <taxon>Rhodocyclales</taxon>
        <taxon>Zoogloeaceae</taxon>
        <taxon>Pseudazoarcus</taxon>
    </lineage>
</organism>
<dbReference type="InterPro" id="IPR004839">
    <property type="entry name" value="Aminotransferase_I/II_large"/>
</dbReference>
<name>A0A2I6S2V3_9RHOO</name>
<dbReference type="SMART" id="SM00345">
    <property type="entry name" value="HTH_GNTR"/>
    <property type="match status" value="1"/>
</dbReference>
<dbReference type="SUPFAM" id="SSF46785">
    <property type="entry name" value="Winged helix' DNA-binding domain"/>
    <property type="match status" value="1"/>
</dbReference>
<dbReference type="KEGG" id="atw:C0099_00810"/>